<gene>
    <name evidence="1" type="ORF">NRE15_10970</name>
</gene>
<keyword evidence="2" id="KW-1185">Reference proteome</keyword>
<organism evidence="1 2">
    <name type="scientific">Fundicoccus culcitae</name>
    <dbReference type="NCBI Taxonomy" id="2969821"/>
    <lineage>
        <taxon>Bacteria</taxon>
        <taxon>Bacillati</taxon>
        <taxon>Bacillota</taxon>
        <taxon>Bacilli</taxon>
        <taxon>Lactobacillales</taxon>
        <taxon>Aerococcaceae</taxon>
        <taxon>Fundicoccus</taxon>
    </lineage>
</organism>
<evidence type="ECO:0000313" key="2">
    <source>
        <dbReference type="Proteomes" id="UP001315967"/>
    </source>
</evidence>
<reference evidence="1 2" key="1">
    <citation type="submission" date="2022-08" db="EMBL/GenBank/DDBJ databases">
        <title>Aerococcaceae sp. nov isolated from spoiled eye mask.</title>
        <authorList>
            <person name="Zhou G."/>
            <person name="Xie X.-B."/>
            <person name="Shi Q.-S."/>
            <person name="Wang Y.-S."/>
            <person name="Wen X."/>
            <person name="Peng H."/>
            <person name="Yang X.-J."/>
            <person name="Tao H.-B."/>
            <person name="Huang X.-M."/>
        </authorList>
    </citation>
    <scope>NUCLEOTIDE SEQUENCE [LARGE SCALE GENOMIC DNA]</scope>
    <source>
        <strain evidence="2">DM20194951</strain>
    </source>
</reference>
<sequence>MPAFIFSGSPPNAFAGLHQESTSGKLGQMTKIIAIDLSSTSRLGSRTQQLPEYVCAGAA</sequence>
<dbReference type="EMBL" id="CP102453">
    <property type="protein sequence ID" value="UUX33418.1"/>
    <property type="molecule type" value="Genomic_DNA"/>
</dbReference>
<dbReference type="RefSeq" id="WP_313792919.1">
    <property type="nucleotide sequence ID" value="NZ_CP102453.1"/>
</dbReference>
<name>A0ABY5P4T1_9LACT</name>
<protein>
    <submittedName>
        <fullName evidence="1">Uncharacterized protein</fullName>
    </submittedName>
</protein>
<evidence type="ECO:0000313" key="1">
    <source>
        <dbReference type="EMBL" id="UUX33418.1"/>
    </source>
</evidence>
<proteinExistence type="predicted"/>
<dbReference type="Proteomes" id="UP001315967">
    <property type="component" value="Chromosome"/>
</dbReference>
<accession>A0ABY5P4T1</accession>